<name>A0AAV4UM61_9ARAC</name>
<organism evidence="1 2">
    <name type="scientific">Caerostris darwini</name>
    <dbReference type="NCBI Taxonomy" id="1538125"/>
    <lineage>
        <taxon>Eukaryota</taxon>
        <taxon>Metazoa</taxon>
        <taxon>Ecdysozoa</taxon>
        <taxon>Arthropoda</taxon>
        <taxon>Chelicerata</taxon>
        <taxon>Arachnida</taxon>
        <taxon>Araneae</taxon>
        <taxon>Araneomorphae</taxon>
        <taxon>Entelegynae</taxon>
        <taxon>Araneoidea</taxon>
        <taxon>Araneidae</taxon>
        <taxon>Caerostris</taxon>
    </lineage>
</organism>
<evidence type="ECO:0000313" key="1">
    <source>
        <dbReference type="EMBL" id="GIY58801.1"/>
    </source>
</evidence>
<comment type="caution">
    <text evidence="1">The sequence shown here is derived from an EMBL/GenBank/DDBJ whole genome shotgun (WGS) entry which is preliminary data.</text>
</comment>
<dbReference type="AlphaFoldDB" id="A0AAV4UM61"/>
<evidence type="ECO:0000313" key="2">
    <source>
        <dbReference type="Proteomes" id="UP001054837"/>
    </source>
</evidence>
<dbReference type="EMBL" id="BPLQ01011543">
    <property type="protein sequence ID" value="GIY58801.1"/>
    <property type="molecule type" value="Genomic_DNA"/>
</dbReference>
<keyword evidence="2" id="KW-1185">Reference proteome</keyword>
<proteinExistence type="predicted"/>
<sequence>MIPPDIIFRVIRQFAHLLVRENKRYPQKEMRYALLACKTLLVNNCAPPLLENKRYPQEEMRYALLAAKHSS</sequence>
<accession>A0AAV4UM61</accession>
<reference evidence="1 2" key="1">
    <citation type="submission" date="2021-06" db="EMBL/GenBank/DDBJ databases">
        <title>Caerostris darwini draft genome.</title>
        <authorList>
            <person name="Kono N."/>
            <person name="Arakawa K."/>
        </authorList>
    </citation>
    <scope>NUCLEOTIDE SEQUENCE [LARGE SCALE GENOMIC DNA]</scope>
</reference>
<dbReference type="Proteomes" id="UP001054837">
    <property type="component" value="Unassembled WGS sequence"/>
</dbReference>
<protein>
    <submittedName>
        <fullName evidence="1">Uncharacterized protein</fullName>
    </submittedName>
</protein>
<gene>
    <name evidence="1" type="ORF">CDAR_227461</name>
</gene>